<dbReference type="InterPro" id="IPR036249">
    <property type="entry name" value="Thioredoxin-like_sf"/>
</dbReference>
<accession>B3RU75</accession>
<evidence type="ECO:0000256" key="3">
    <source>
        <dbReference type="ARBA" id="ARBA00047960"/>
    </source>
</evidence>
<protein>
    <recommendedName>
        <fullName evidence="1">glutathione transferase</fullName>
        <ecNumber evidence="1">2.5.1.18</ecNumber>
    </recommendedName>
</protein>
<dbReference type="InterPro" id="IPR004046">
    <property type="entry name" value="GST_C"/>
</dbReference>
<dbReference type="Pfam" id="PF02798">
    <property type="entry name" value="GST_N"/>
    <property type="match status" value="1"/>
</dbReference>
<dbReference type="GeneID" id="6752536"/>
<dbReference type="HOGENOM" id="CLU_039475_1_0_1"/>
<evidence type="ECO:0000256" key="1">
    <source>
        <dbReference type="ARBA" id="ARBA00012452"/>
    </source>
</evidence>
<dbReference type="CDD" id="cd03039">
    <property type="entry name" value="GST_N_Sigma_like"/>
    <property type="match status" value="1"/>
</dbReference>
<dbReference type="InterPro" id="IPR050213">
    <property type="entry name" value="GST_superfamily"/>
</dbReference>
<gene>
    <name evidence="6" type="ORF">TRIADDRAFT_63816</name>
</gene>
<evidence type="ECO:0000256" key="2">
    <source>
        <dbReference type="ARBA" id="ARBA00022679"/>
    </source>
</evidence>
<dbReference type="Gene3D" id="1.20.1050.130">
    <property type="match status" value="1"/>
</dbReference>
<dbReference type="InterPro" id="IPR036282">
    <property type="entry name" value="Glutathione-S-Trfase_C_sf"/>
</dbReference>
<evidence type="ECO:0000313" key="6">
    <source>
        <dbReference type="EMBL" id="EDV25758.1"/>
    </source>
</evidence>
<proteinExistence type="predicted"/>
<dbReference type="CTD" id="6752536"/>
<dbReference type="OMA" id="FENIFRV"/>
<dbReference type="RefSeq" id="XP_002111791.1">
    <property type="nucleotide sequence ID" value="XM_002111755.1"/>
</dbReference>
<dbReference type="PANTHER" id="PTHR11571:SF224">
    <property type="entry name" value="HEMATOPOIETIC PROSTAGLANDIN D SYNTHASE"/>
    <property type="match status" value="1"/>
</dbReference>
<reference evidence="6 7" key="1">
    <citation type="journal article" date="2008" name="Nature">
        <title>The Trichoplax genome and the nature of placozoans.</title>
        <authorList>
            <person name="Srivastava M."/>
            <person name="Begovic E."/>
            <person name="Chapman J."/>
            <person name="Putnam N.H."/>
            <person name="Hellsten U."/>
            <person name="Kawashima T."/>
            <person name="Kuo A."/>
            <person name="Mitros T."/>
            <person name="Salamov A."/>
            <person name="Carpenter M.L."/>
            <person name="Signorovitch A.Y."/>
            <person name="Moreno M.A."/>
            <person name="Kamm K."/>
            <person name="Grimwood J."/>
            <person name="Schmutz J."/>
            <person name="Shapiro H."/>
            <person name="Grigoriev I.V."/>
            <person name="Buss L.W."/>
            <person name="Schierwater B."/>
            <person name="Dellaporta S.L."/>
            <person name="Rokhsar D.S."/>
        </authorList>
    </citation>
    <scope>NUCLEOTIDE SEQUENCE [LARGE SCALE GENOMIC DNA]</scope>
    <source>
        <strain evidence="6 7">Grell-BS-1999</strain>
    </source>
</reference>
<dbReference type="PhylomeDB" id="B3RU75"/>
<dbReference type="InterPro" id="IPR004045">
    <property type="entry name" value="Glutathione_S-Trfase_N"/>
</dbReference>
<dbReference type="Pfam" id="PF14497">
    <property type="entry name" value="GST_C_3"/>
    <property type="match status" value="1"/>
</dbReference>
<dbReference type="AlphaFoldDB" id="B3RU75"/>
<dbReference type="InterPro" id="IPR040079">
    <property type="entry name" value="Glutathione_S-Trfase"/>
</dbReference>
<keyword evidence="7" id="KW-1185">Reference proteome</keyword>
<dbReference type="InParanoid" id="B3RU75"/>
<evidence type="ECO:0000259" key="4">
    <source>
        <dbReference type="PROSITE" id="PS50404"/>
    </source>
</evidence>
<dbReference type="SFLD" id="SFLDG00363">
    <property type="entry name" value="AMPS_(cytGST):_Alpha-__Mu-__Pi"/>
    <property type="match status" value="1"/>
</dbReference>
<dbReference type="FunFam" id="1.20.1050.10:FF:000030">
    <property type="entry name" value="Glutathione S-transferase S1"/>
    <property type="match status" value="1"/>
</dbReference>
<feature type="domain" description="GST C-terminal" evidence="5">
    <location>
        <begin position="81"/>
        <end position="208"/>
    </location>
</feature>
<dbReference type="PANTHER" id="PTHR11571">
    <property type="entry name" value="GLUTATHIONE S-TRANSFERASE"/>
    <property type="match status" value="1"/>
</dbReference>
<organism evidence="6 7">
    <name type="scientific">Trichoplax adhaerens</name>
    <name type="common">Trichoplax reptans</name>
    <dbReference type="NCBI Taxonomy" id="10228"/>
    <lineage>
        <taxon>Eukaryota</taxon>
        <taxon>Metazoa</taxon>
        <taxon>Placozoa</taxon>
        <taxon>Uniplacotomia</taxon>
        <taxon>Trichoplacea</taxon>
        <taxon>Trichoplacidae</taxon>
        <taxon>Trichoplax</taxon>
    </lineage>
</organism>
<dbReference type="FunFam" id="3.40.30.10:FF:000168">
    <property type="entry name" value="Glutathione S-transferase 2"/>
    <property type="match status" value="1"/>
</dbReference>
<sequence>MSSYTLHYFDVDARAELIRLIFAYGGIEFKDVVYSFEEWPSVKGKFPFQTLPVLEIDGKQLAQSSTIVRYLARVAGIDGRTSLERAKADMYTDAFAQDIVDKTYSFRVPFLEPDPEKRKIKGEEFIKEKLIPFFKQLEETFEKNGGGPWFCGDTFTYADLAFFRLINNVQSLLKDSSIKHPSLYAVYKRVAEIPRIAEYQKNKKERPF</sequence>
<dbReference type="STRING" id="10228.B3RU75"/>
<dbReference type="PROSITE" id="PS50405">
    <property type="entry name" value="GST_CTER"/>
    <property type="match status" value="1"/>
</dbReference>
<dbReference type="KEGG" id="tad:TRIADDRAFT_63816"/>
<name>B3RU75_TRIAD</name>
<dbReference type="InterPro" id="IPR010987">
    <property type="entry name" value="Glutathione-S-Trfase_C-like"/>
</dbReference>
<dbReference type="SUPFAM" id="SSF52833">
    <property type="entry name" value="Thioredoxin-like"/>
    <property type="match status" value="1"/>
</dbReference>
<dbReference type="SFLD" id="SFLDS00019">
    <property type="entry name" value="Glutathione_Transferase_(cytos"/>
    <property type="match status" value="1"/>
</dbReference>
<dbReference type="SUPFAM" id="SSF47616">
    <property type="entry name" value="GST C-terminal domain-like"/>
    <property type="match status" value="1"/>
</dbReference>
<keyword evidence="2" id="KW-0808">Transferase</keyword>
<dbReference type="eggNOG" id="KOG1695">
    <property type="taxonomic scope" value="Eukaryota"/>
</dbReference>
<dbReference type="EC" id="2.5.1.18" evidence="1"/>
<dbReference type="PROSITE" id="PS50404">
    <property type="entry name" value="GST_NTER"/>
    <property type="match status" value="1"/>
</dbReference>
<dbReference type="GO" id="GO:0004364">
    <property type="term" value="F:glutathione transferase activity"/>
    <property type="evidence" value="ECO:0000318"/>
    <property type="project" value="GO_Central"/>
</dbReference>
<dbReference type="EMBL" id="DS985244">
    <property type="protein sequence ID" value="EDV25758.1"/>
    <property type="molecule type" value="Genomic_DNA"/>
</dbReference>
<feature type="domain" description="GST N-terminal" evidence="4">
    <location>
        <begin position="2"/>
        <end position="79"/>
    </location>
</feature>
<dbReference type="Proteomes" id="UP000009022">
    <property type="component" value="Unassembled WGS sequence"/>
</dbReference>
<evidence type="ECO:0000259" key="5">
    <source>
        <dbReference type="PROSITE" id="PS50405"/>
    </source>
</evidence>
<dbReference type="GO" id="GO:0006749">
    <property type="term" value="P:glutathione metabolic process"/>
    <property type="evidence" value="ECO:0000318"/>
    <property type="project" value="GO_Central"/>
</dbReference>
<evidence type="ECO:0000313" key="7">
    <source>
        <dbReference type="Proteomes" id="UP000009022"/>
    </source>
</evidence>
<dbReference type="OrthoDB" id="414243at2759"/>
<dbReference type="SFLD" id="SFLDG01205">
    <property type="entry name" value="AMPS.1"/>
    <property type="match status" value="1"/>
</dbReference>
<comment type="catalytic activity">
    <reaction evidence="3">
        <text>RX + glutathione = an S-substituted glutathione + a halide anion + H(+)</text>
        <dbReference type="Rhea" id="RHEA:16437"/>
        <dbReference type="ChEBI" id="CHEBI:15378"/>
        <dbReference type="ChEBI" id="CHEBI:16042"/>
        <dbReference type="ChEBI" id="CHEBI:17792"/>
        <dbReference type="ChEBI" id="CHEBI:57925"/>
        <dbReference type="ChEBI" id="CHEBI:90779"/>
        <dbReference type="EC" id="2.5.1.18"/>
    </reaction>
</comment>
<dbReference type="CDD" id="cd03192">
    <property type="entry name" value="GST_C_Sigma_like"/>
    <property type="match status" value="1"/>
</dbReference>